<evidence type="ECO:0000256" key="2">
    <source>
        <dbReference type="ARBA" id="ARBA00022448"/>
    </source>
</evidence>
<dbReference type="Proteomes" id="UP000192917">
    <property type="component" value="Unassembled WGS sequence"/>
</dbReference>
<dbReference type="RefSeq" id="WP_085120506.1">
    <property type="nucleotide sequence ID" value="NZ_FWZX01000001.1"/>
</dbReference>
<sequence>METLVAFLLDNRDLVGRLLGEHLTLTLSGTGLGFAIAFPMAVAASRTPRLGRILSVVANLGQTVPSFAVLGLAIPLLGIGFAPALLALTLRALLPIYLNAYVGLRDLPPALLEASRGIGMTPWQSLAWVELPLALPATLGGLRTAAVESVGIATLAAFIGGGGLGDLILQGIALRDTTRLLAGAVPAAALAILIELLLGAGQAALTRAVGVARS</sequence>
<feature type="transmembrane region" description="Helical" evidence="6">
    <location>
        <begin position="56"/>
        <end position="78"/>
    </location>
</feature>
<dbReference type="GO" id="GO:0055085">
    <property type="term" value="P:transmembrane transport"/>
    <property type="evidence" value="ECO:0007669"/>
    <property type="project" value="InterPro"/>
</dbReference>
<dbReference type="InterPro" id="IPR000515">
    <property type="entry name" value="MetI-like"/>
</dbReference>
<keyword evidence="2 6" id="KW-0813">Transport</keyword>
<evidence type="ECO:0000256" key="1">
    <source>
        <dbReference type="ARBA" id="ARBA00004651"/>
    </source>
</evidence>
<evidence type="ECO:0000313" key="8">
    <source>
        <dbReference type="EMBL" id="SME88831.1"/>
    </source>
</evidence>
<accession>A0A1Y6B7U2</accession>
<feature type="transmembrane region" description="Helical" evidence="6">
    <location>
        <begin position="150"/>
        <end position="169"/>
    </location>
</feature>
<evidence type="ECO:0000313" key="9">
    <source>
        <dbReference type="Proteomes" id="UP000192917"/>
    </source>
</evidence>
<keyword evidence="5 6" id="KW-0472">Membrane</keyword>
<dbReference type="InterPro" id="IPR035906">
    <property type="entry name" value="MetI-like_sf"/>
</dbReference>
<dbReference type="PROSITE" id="PS50928">
    <property type="entry name" value="ABC_TM1"/>
    <property type="match status" value="1"/>
</dbReference>
<proteinExistence type="inferred from homology"/>
<dbReference type="CDD" id="cd06261">
    <property type="entry name" value="TM_PBP2"/>
    <property type="match status" value="1"/>
</dbReference>
<dbReference type="Pfam" id="PF00528">
    <property type="entry name" value="BPD_transp_1"/>
    <property type="match status" value="1"/>
</dbReference>
<keyword evidence="9" id="KW-1185">Reference proteome</keyword>
<dbReference type="PANTHER" id="PTHR30177:SF4">
    <property type="entry name" value="OSMOPROTECTANT IMPORT PERMEASE PROTEIN OSMW"/>
    <property type="match status" value="1"/>
</dbReference>
<evidence type="ECO:0000256" key="4">
    <source>
        <dbReference type="ARBA" id="ARBA00022989"/>
    </source>
</evidence>
<name>A0A1Y6B7U2_9PROT</name>
<dbReference type="EMBL" id="FWZX01000001">
    <property type="protein sequence ID" value="SME88831.1"/>
    <property type="molecule type" value="Genomic_DNA"/>
</dbReference>
<dbReference type="STRING" id="560819.SAMN05428998_101144"/>
<dbReference type="AlphaFoldDB" id="A0A1Y6B7U2"/>
<keyword evidence="3 6" id="KW-0812">Transmembrane</keyword>
<evidence type="ECO:0000256" key="6">
    <source>
        <dbReference type="RuleBase" id="RU363032"/>
    </source>
</evidence>
<protein>
    <submittedName>
        <fullName evidence="8">Osmoprotectant transport system permease protein</fullName>
    </submittedName>
</protein>
<feature type="transmembrane region" description="Helical" evidence="6">
    <location>
        <begin position="181"/>
        <end position="205"/>
    </location>
</feature>
<gene>
    <name evidence="8" type="ORF">SAMN05428998_101144</name>
</gene>
<dbReference type="GO" id="GO:0031460">
    <property type="term" value="P:glycine betaine transport"/>
    <property type="evidence" value="ECO:0007669"/>
    <property type="project" value="UniProtKB-ARBA"/>
</dbReference>
<organism evidence="8 9">
    <name type="scientific">Tistlia consotensis USBA 355</name>
    <dbReference type="NCBI Taxonomy" id="560819"/>
    <lineage>
        <taxon>Bacteria</taxon>
        <taxon>Pseudomonadati</taxon>
        <taxon>Pseudomonadota</taxon>
        <taxon>Alphaproteobacteria</taxon>
        <taxon>Rhodospirillales</taxon>
        <taxon>Rhodovibrionaceae</taxon>
        <taxon>Tistlia</taxon>
    </lineage>
</organism>
<feature type="transmembrane region" description="Helical" evidence="6">
    <location>
        <begin position="23"/>
        <end position="44"/>
    </location>
</feature>
<reference evidence="8 9" key="1">
    <citation type="submission" date="2017-04" db="EMBL/GenBank/DDBJ databases">
        <authorList>
            <person name="Afonso C.L."/>
            <person name="Miller P.J."/>
            <person name="Scott M.A."/>
            <person name="Spackman E."/>
            <person name="Goraichik I."/>
            <person name="Dimitrov K.M."/>
            <person name="Suarez D.L."/>
            <person name="Swayne D.E."/>
        </authorList>
    </citation>
    <scope>NUCLEOTIDE SEQUENCE [LARGE SCALE GENOMIC DNA]</scope>
    <source>
        <strain evidence="8 9">USBA 355</strain>
    </source>
</reference>
<dbReference type="GO" id="GO:0005886">
    <property type="term" value="C:plasma membrane"/>
    <property type="evidence" value="ECO:0007669"/>
    <property type="project" value="UniProtKB-SubCell"/>
</dbReference>
<dbReference type="FunFam" id="1.10.3720.10:FF:000001">
    <property type="entry name" value="Glycine betaine ABC transporter, permease"/>
    <property type="match status" value="1"/>
</dbReference>
<evidence type="ECO:0000256" key="3">
    <source>
        <dbReference type="ARBA" id="ARBA00022692"/>
    </source>
</evidence>
<evidence type="ECO:0000256" key="5">
    <source>
        <dbReference type="ARBA" id="ARBA00023136"/>
    </source>
</evidence>
<dbReference type="InterPro" id="IPR051204">
    <property type="entry name" value="ABC_transp_perm/SBD"/>
</dbReference>
<keyword evidence="4 6" id="KW-1133">Transmembrane helix</keyword>
<dbReference type="PANTHER" id="PTHR30177">
    <property type="entry name" value="GLYCINE BETAINE/L-PROLINE TRANSPORT SYSTEM PERMEASE PROTEIN PROW"/>
    <property type="match status" value="1"/>
</dbReference>
<feature type="domain" description="ABC transmembrane type-1" evidence="7">
    <location>
        <begin position="19"/>
        <end position="198"/>
    </location>
</feature>
<dbReference type="Gene3D" id="1.10.3720.10">
    <property type="entry name" value="MetI-like"/>
    <property type="match status" value="1"/>
</dbReference>
<comment type="similarity">
    <text evidence="6">Belongs to the binding-protein-dependent transport system permease family.</text>
</comment>
<evidence type="ECO:0000259" key="7">
    <source>
        <dbReference type="PROSITE" id="PS50928"/>
    </source>
</evidence>
<comment type="subcellular location">
    <subcellularLocation>
        <location evidence="1 6">Cell membrane</location>
        <topology evidence="1 6">Multi-pass membrane protein</topology>
    </subcellularLocation>
</comment>
<dbReference type="SUPFAM" id="SSF161098">
    <property type="entry name" value="MetI-like"/>
    <property type="match status" value="1"/>
</dbReference>